<organism evidence="2 3">
    <name type="scientific">Limnospira fusiformis PMC 851.14</name>
    <dbReference type="NCBI Taxonomy" id="2219512"/>
    <lineage>
        <taxon>Bacteria</taxon>
        <taxon>Bacillati</taxon>
        <taxon>Cyanobacteriota</taxon>
        <taxon>Cyanophyceae</taxon>
        <taxon>Oscillatoriophycideae</taxon>
        <taxon>Oscillatoriales</taxon>
        <taxon>Sirenicapillariaceae</taxon>
        <taxon>Limnospira</taxon>
    </lineage>
</organism>
<comment type="caution">
    <text evidence="2">The sequence shown here is derived from an EMBL/GenBank/DDBJ whole genome shotgun (WGS) entry which is preliminary data.</text>
</comment>
<evidence type="ECO:0000256" key="1">
    <source>
        <dbReference type="SAM" id="Phobius"/>
    </source>
</evidence>
<evidence type="ECO:0000313" key="3">
    <source>
        <dbReference type="Proteomes" id="UP001387447"/>
    </source>
</evidence>
<keyword evidence="1" id="KW-0812">Transmembrane</keyword>
<name>A0ABU9ESD3_LIMFS</name>
<dbReference type="Proteomes" id="UP001387447">
    <property type="component" value="Unassembled WGS sequence"/>
</dbReference>
<evidence type="ECO:0008006" key="4">
    <source>
        <dbReference type="Google" id="ProtNLM"/>
    </source>
</evidence>
<protein>
    <recommendedName>
        <fullName evidence="4">Phasin family protein</fullName>
    </recommendedName>
</protein>
<keyword evidence="1" id="KW-0472">Membrane</keyword>
<reference evidence="2 3" key="1">
    <citation type="journal article" date="2024" name="Front. Microbiol.">
        <title>Transcriptomic insights into the dominance of two phototrophs throughout the water column of a tropical hypersaline-alkaline crater lake (Dziani Dzaha, Mayotte).</title>
        <authorList>
            <person name="Duperron S."/>
            <person name="Halary S."/>
            <person name="Bouly J.-P."/>
            <person name="Roussel T."/>
            <person name="Hugoni M."/>
            <person name="Bruto M."/>
            <person name="Oger P."/>
            <person name="Duval C."/>
            <person name="Woo A."/>
            <person name="Jezequiel D."/>
            <person name="Ader M."/>
            <person name="Leboulanger C."/>
            <person name="Agogue H."/>
            <person name="Grossi V."/>
            <person name="Trousselier M."/>
            <person name="Bernard C."/>
        </authorList>
    </citation>
    <scope>NUCLEOTIDE SEQUENCE [LARGE SCALE GENOMIC DNA]</scope>
    <source>
        <strain evidence="2 3">PMC 851.14</strain>
    </source>
</reference>
<accession>A0ABU9ESD3</accession>
<feature type="transmembrane region" description="Helical" evidence="1">
    <location>
        <begin position="20"/>
        <end position="43"/>
    </location>
</feature>
<keyword evidence="3" id="KW-1185">Reference proteome</keyword>
<proteinExistence type="predicted"/>
<gene>
    <name evidence="2" type="ORF">AAEJ74_25360</name>
</gene>
<dbReference type="RefSeq" id="WP_006621794.1">
    <property type="nucleotide sequence ID" value="NZ_JBBWYZ010000027.1"/>
</dbReference>
<evidence type="ECO:0000313" key="2">
    <source>
        <dbReference type="EMBL" id="MEK9514863.1"/>
    </source>
</evidence>
<sequence length="132" mass="15587">MTFIDFESSDRHYLGRRLVGWWLLRLIISSRCLPAASCGYFVVFTVEGIMSKNWFEDYQQQWLDTWKNSWDSIKDLSNTSEAMTKALDFQQETVNGTLKIQQEALETIATAQKQWWDSYFDWAKQIPLVTNK</sequence>
<keyword evidence="1" id="KW-1133">Transmembrane helix</keyword>
<dbReference type="EMBL" id="JBBWYZ010000027">
    <property type="protein sequence ID" value="MEK9514863.1"/>
    <property type="molecule type" value="Genomic_DNA"/>
</dbReference>